<dbReference type="GeneID" id="101854738"/>
<feature type="chain" id="PRO_5045232435" evidence="2">
    <location>
        <begin position="25"/>
        <end position="396"/>
    </location>
</feature>
<dbReference type="PROSITE" id="PS51257">
    <property type="entry name" value="PROKAR_LIPOPROTEIN"/>
    <property type="match status" value="1"/>
</dbReference>
<accession>A0ABM1A6D9</accession>
<dbReference type="Proteomes" id="UP000694888">
    <property type="component" value="Unplaced"/>
</dbReference>
<dbReference type="RefSeq" id="XP_012941689.1">
    <property type="nucleotide sequence ID" value="XM_013086235.2"/>
</dbReference>
<sequence>MSKTAVIGVSLALILVSIFLSCKGRDRPPIQCYQCQNYLNLTYYDFCPMNSTVDLERAFSGDCEGMCFTRTDKSDPKLVFRGCTTGQGNMPNPLPKTGCYDWNGAVICICDGTYCNLVPMGTSSGVSLNEHLTDPNITVVVDTDGPLQCYQCINYDTEGTYYAQCPLNTAVVTHLAYHDNCTDKCFTRTAKDNPLFVARGCTDSQYGMPDPMPADGCYTYRGETWCVCSKPYCNQAPIGISSGVRLDAHLAIVDPDFKEDDGVFKCYSCVAVDLEGNYYSQCPKNDRVQNAYLAPCNGSCITRSYDYDDRQVGRGCSDNVGTIPKPLPPDGCYKWYLDIWCVCSTSRCNGGALGEPKSGVEFDSHLKENDPDSSPRAESYALLVFGLITAAFLFKS</sequence>
<evidence type="ECO:0000313" key="3">
    <source>
        <dbReference type="Proteomes" id="UP000694888"/>
    </source>
</evidence>
<feature type="signal peptide" evidence="2">
    <location>
        <begin position="1"/>
        <end position="24"/>
    </location>
</feature>
<proteinExistence type="predicted"/>
<evidence type="ECO:0000256" key="1">
    <source>
        <dbReference type="ARBA" id="ARBA00022729"/>
    </source>
</evidence>
<dbReference type="PANTHER" id="PTHR33562">
    <property type="entry name" value="ATILLA, ISOFORM B-RELATED-RELATED"/>
    <property type="match status" value="1"/>
</dbReference>
<reference evidence="4" key="1">
    <citation type="submission" date="2025-08" db="UniProtKB">
        <authorList>
            <consortium name="RefSeq"/>
        </authorList>
    </citation>
    <scope>IDENTIFICATION</scope>
</reference>
<evidence type="ECO:0000313" key="4">
    <source>
        <dbReference type="RefSeq" id="XP_012941689.1"/>
    </source>
</evidence>
<gene>
    <name evidence="4" type="primary">LOC101854738</name>
</gene>
<keyword evidence="3" id="KW-1185">Reference proteome</keyword>
<protein>
    <submittedName>
        <fullName evidence="4">Uncharacterized protein LOC101854738</fullName>
    </submittedName>
</protein>
<evidence type="ECO:0000256" key="2">
    <source>
        <dbReference type="SAM" id="SignalP"/>
    </source>
</evidence>
<dbReference type="InterPro" id="IPR050975">
    <property type="entry name" value="Sleep_regulator"/>
</dbReference>
<keyword evidence="1 2" id="KW-0732">Signal</keyword>
<organism evidence="3 4">
    <name type="scientific">Aplysia californica</name>
    <name type="common">California sea hare</name>
    <dbReference type="NCBI Taxonomy" id="6500"/>
    <lineage>
        <taxon>Eukaryota</taxon>
        <taxon>Metazoa</taxon>
        <taxon>Spiralia</taxon>
        <taxon>Lophotrochozoa</taxon>
        <taxon>Mollusca</taxon>
        <taxon>Gastropoda</taxon>
        <taxon>Heterobranchia</taxon>
        <taxon>Euthyneura</taxon>
        <taxon>Tectipleura</taxon>
        <taxon>Aplysiida</taxon>
        <taxon>Aplysioidea</taxon>
        <taxon>Aplysiidae</taxon>
        <taxon>Aplysia</taxon>
    </lineage>
</organism>
<name>A0ABM1A6D9_APLCA</name>